<organism evidence="2 3">
    <name type="scientific">Sphingopyxis terrae subsp. ummariensis</name>
    <dbReference type="NCBI Taxonomy" id="429001"/>
    <lineage>
        <taxon>Bacteria</taxon>
        <taxon>Pseudomonadati</taxon>
        <taxon>Pseudomonadota</taxon>
        <taxon>Alphaproteobacteria</taxon>
        <taxon>Sphingomonadales</taxon>
        <taxon>Sphingomonadaceae</taxon>
        <taxon>Sphingopyxis</taxon>
    </lineage>
</organism>
<gene>
    <name evidence="2" type="ORF">SAMN06295984_3380</name>
</gene>
<dbReference type="InterPro" id="IPR028098">
    <property type="entry name" value="Glyco_trans_4-like_N"/>
</dbReference>
<feature type="domain" description="Glycosyltransferase subfamily 4-like N-terminal" evidence="1">
    <location>
        <begin position="15"/>
        <end position="165"/>
    </location>
</feature>
<dbReference type="GO" id="GO:0016757">
    <property type="term" value="F:glycosyltransferase activity"/>
    <property type="evidence" value="ECO:0007669"/>
    <property type="project" value="UniProtKB-ARBA"/>
</dbReference>
<evidence type="ECO:0000259" key="1">
    <source>
        <dbReference type="Pfam" id="PF13439"/>
    </source>
</evidence>
<dbReference type="Pfam" id="PF13692">
    <property type="entry name" value="Glyco_trans_1_4"/>
    <property type="match status" value="1"/>
</dbReference>
<evidence type="ECO:0000313" key="2">
    <source>
        <dbReference type="EMBL" id="SMQ79481.1"/>
    </source>
</evidence>
<dbReference type="Proteomes" id="UP000194469">
    <property type="component" value="Unassembled WGS sequence"/>
</dbReference>
<dbReference type="PANTHER" id="PTHR12526:SF630">
    <property type="entry name" value="GLYCOSYLTRANSFERASE"/>
    <property type="match status" value="1"/>
</dbReference>
<keyword evidence="3" id="KW-1185">Reference proteome</keyword>
<dbReference type="PANTHER" id="PTHR12526">
    <property type="entry name" value="GLYCOSYLTRANSFERASE"/>
    <property type="match status" value="1"/>
</dbReference>
<sequence>MRRLKILQILTSLGPGGAERLVLEMMPRFNPDAFDVRLAILLDDQRALDVYGHQGRSVDVFDMRGVGAPASLLALRRHVRQTVPDVIHAHMFHSLAAAAIATTGIRQLPALCFTSHCNELAFPPLRSAIVRALRGRRAADIVFVEGQHPPLNTDNVVVIPNGVDVPLAEPVRTPWEPGGPVQLVSIGRLADQKDPLGLIHIMAAIDNPHLKLDFYGEGPLETEMRDLIAQLNLGYRVQLKGLTRDVRTVMRKADILVMPSKFEGMPMAMLEAGSEAMPVVATPVGANARILGVDRGTIAAAETFGSALVRMIADPTAALAAGRRLRRYIDDHHSIAATTRMHEMVYRQITNSRAP</sequence>
<keyword evidence="2" id="KW-0808">Transferase</keyword>
<accession>A0A1Y6FX74</accession>
<dbReference type="RefSeq" id="WP_381454748.1">
    <property type="nucleotide sequence ID" value="NZ_JBHUNO010000004.1"/>
</dbReference>
<protein>
    <submittedName>
        <fullName evidence="2">Glycosyltransferase involved in cell wall bisynthesis</fullName>
    </submittedName>
</protein>
<dbReference type="Pfam" id="PF13439">
    <property type="entry name" value="Glyco_transf_4"/>
    <property type="match status" value="1"/>
</dbReference>
<name>A0A1Y6FX74_9SPHN</name>
<dbReference type="SUPFAM" id="SSF53756">
    <property type="entry name" value="UDP-Glycosyltransferase/glycogen phosphorylase"/>
    <property type="match status" value="1"/>
</dbReference>
<dbReference type="CDD" id="cd03811">
    <property type="entry name" value="GT4_GT28_WabH-like"/>
    <property type="match status" value="1"/>
</dbReference>
<evidence type="ECO:0000313" key="3">
    <source>
        <dbReference type="Proteomes" id="UP000194469"/>
    </source>
</evidence>
<dbReference type="EMBL" id="FXWL01000005">
    <property type="protein sequence ID" value="SMQ79481.1"/>
    <property type="molecule type" value="Genomic_DNA"/>
</dbReference>
<dbReference type="Gene3D" id="3.40.50.2000">
    <property type="entry name" value="Glycogen Phosphorylase B"/>
    <property type="match status" value="2"/>
</dbReference>
<reference evidence="3" key="1">
    <citation type="submission" date="2017-04" db="EMBL/GenBank/DDBJ databases">
        <authorList>
            <person name="Varghese N."/>
            <person name="Submissions S."/>
        </authorList>
    </citation>
    <scope>NUCLEOTIDE SEQUENCE [LARGE SCALE GENOMIC DNA]</scope>
    <source>
        <strain evidence="3">UI2</strain>
    </source>
</reference>
<dbReference type="AlphaFoldDB" id="A0A1Y6FX74"/>
<proteinExistence type="predicted"/>